<dbReference type="FunFam" id="2.60.120.290:FF:000005">
    <property type="entry name" value="Procollagen C-endopeptidase enhancer 1"/>
    <property type="match status" value="2"/>
</dbReference>
<feature type="domain" description="SMB" evidence="6">
    <location>
        <begin position="465"/>
        <end position="504"/>
    </location>
</feature>
<dbReference type="InterPro" id="IPR035914">
    <property type="entry name" value="Sperma_CUB_dom_sf"/>
</dbReference>
<dbReference type="Gene3D" id="4.10.410.20">
    <property type="match status" value="3"/>
</dbReference>
<evidence type="ECO:0000256" key="3">
    <source>
        <dbReference type="PROSITE-ProRule" id="PRU00059"/>
    </source>
</evidence>
<dbReference type="SMART" id="SM00201">
    <property type="entry name" value="SO"/>
    <property type="match status" value="8"/>
</dbReference>
<feature type="domain" description="SMB" evidence="6">
    <location>
        <begin position="84"/>
        <end position="127"/>
    </location>
</feature>
<dbReference type="SUPFAM" id="SSF49854">
    <property type="entry name" value="Spermadhesin, CUB domain"/>
    <property type="match status" value="2"/>
</dbReference>
<dbReference type="PROSITE" id="PS51034">
    <property type="entry name" value="ZP_2"/>
    <property type="match status" value="1"/>
</dbReference>
<evidence type="ECO:0000259" key="5">
    <source>
        <dbReference type="PROSITE" id="PS01180"/>
    </source>
</evidence>
<dbReference type="PROSITE" id="PS00524">
    <property type="entry name" value="SMB_1"/>
    <property type="match status" value="6"/>
</dbReference>
<feature type="chain" id="PRO_5017274212" evidence="4">
    <location>
        <begin position="19"/>
        <end position="879"/>
    </location>
</feature>
<keyword evidence="4" id="KW-0732">Signal</keyword>
<dbReference type="InterPro" id="IPR001507">
    <property type="entry name" value="ZP_dom"/>
</dbReference>
<evidence type="ECO:0000256" key="1">
    <source>
        <dbReference type="ARBA" id="ARBA00022737"/>
    </source>
</evidence>
<sequence>MWTLIFLCIVLATQDASATGAEKLRAYYTETAYTEAATEQPSCRYNCGYDMGSCSCTSHCEYYGNCCYDYSSHCQTTTGESATAQPSCRYNCGSHLGSCSCSSSCQYYGNCCYDYSSYCQTTTGEPATAQPSCRYNCGSHLGSCSCSSSCQYYGNCCYDYSWQCSSTAESPATTQSSCQYNCGSYQGSCSCSSSCEYHGNCCDDYYSYCSSTTDQQATDVTVGPCGGDFYNSSDTFYSPNYPNHYHNNANCIWYIRPSRGIVQLEFSNVDIECSYDNIRVYDGSSTGSRLLGTYCSSRNTIFYSTGRHLTVHFTSDGIVTFSGFSAYYRVVDEGSCQHNCDYQVGNCSCSSWCRDRGDCCWDYEAYCQTTTGEPTTAQPSCRYNCGSHLGSCSCSSSCQYYGNCCYDYYDHCYTTHSPVTAEQSCRDMCGSYPGGCSCYSDCEYYGSCCHDYYNYCQTAPAHTTAQPTCRYNCGSHQGSCSCYSSCEHYGNCCHDYYSYCAASTPSPSGPCGGSLFGSGTFSSPNYPSYYYDNSYCVWQLRASHDQRIYLALTFLQLENCCSCDHISVYDGPSIHSPQLGRVCNNNTSLSAFFSTSNYMTVVFQTDGSVVARGFTAEFLSSLKPNSGRVDCSSDSMHIVLDRSYLNSLGYDGHSLYLRDPYCRPQISYYNVVFSFPLNTCGNVRDVMNDRIVYTNNIYAYSSINGEITRQSQFKMNVTCIMEQDSISQIMFVADTGLNTTITGSGRYNTSMDFYTSSSFYNKVTQVPYEVSVNENLPYFLVKDGCPVDSTYYSISSGSQPLARFSFKAFQFLRATDEVYIQCKVLICPASDYNSRCRRGCRRRNKRSLGSNHDSHTLVVGPIKLKELKGEEGAEKQSEA</sequence>
<dbReference type="Bgee" id="ENSORLG00000005563">
    <property type="expression patterns" value="Expressed in intestine and 4 other cell types or tissues"/>
</dbReference>
<dbReference type="GeneTree" id="ENSGT00940000165331"/>
<feature type="domain" description="SMB" evidence="6">
    <location>
        <begin position="421"/>
        <end position="461"/>
    </location>
</feature>
<feature type="domain" description="SMB" evidence="6">
    <location>
        <begin position="174"/>
        <end position="213"/>
    </location>
</feature>
<dbReference type="InterPro" id="IPR001212">
    <property type="entry name" value="Somatomedin_B_dom"/>
</dbReference>
<reference evidence="8" key="3">
    <citation type="submission" date="2025-09" db="UniProtKB">
        <authorList>
            <consortium name="Ensembl"/>
        </authorList>
    </citation>
    <scope>IDENTIFICATION</scope>
    <source>
        <strain evidence="8">Hd-rR</strain>
    </source>
</reference>
<dbReference type="PANTHER" id="PTHR24251">
    <property type="entry name" value="OVOCHYMASE-RELATED"/>
    <property type="match status" value="1"/>
</dbReference>
<dbReference type="Gene3D" id="2.60.40.3210">
    <property type="entry name" value="Zona pellucida, ZP-N domain"/>
    <property type="match status" value="1"/>
</dbReference>
<evidence type="ECO:0000313" key="9">
    <source>
        <dbReference type="Proteomes" id="UP000001038"/>
    </source>
</evidence>
<dbReference type="SMART" id="SM00241">
    <property type="entry name" value="ZP"/>
    <property type="match status" value="1"/>
</dbReference>
<dbReference type="SUPFAM" id="SSF90188">
    <property type="entry name" value="Somatomedin B domain"/>
    <property type="match status" value="8"/>
</dbReference>
<dbReference type="PANTHER" id="PTHR24251:SF41">
    <property type="entry name" value="DELETED IN MALIGNANT BRAIN TUMORS 1 PROTEIN-LIKE"/>
    <property type="match status" value="1"/>
</dbReference>
<feature type="domain" description="SMB" evidence="6">
    <location>
        <begin position="129"/>
        <end position="168"/>
    </location>
</feature>
<dbReference type="Gene3D" id="2.60.120.290">
    <property type="entry name" value="Spermadhesin, CUB domain"/>
    <property type="match status" value="2"/>
</dbReference>
<evidence type="ECO:0000259" key="7">
    <source>
        <dbReference type="PROSITE" id="PS51034"/>
    </source>
</evidence>
<reference evidence="8" key="2">
    <citation type="submission" date="2025-08" db="UniProtKB">
        <authorList>
            <consortium name="Ensembl"/>
        </authorList>
    </citation>
    <scope>IDENTIFICATION</scope>
    <source>
        <strain evidence="8">Hd-rR</strain>
    </source>
</reference>
<reference evidence="8 9" key="1">
    <citation type="journal article" date="2007" name="Nature">
        <title>The medaka draft genome and insights into vertebrate genome evolution.</title>
        <authorList>
            <person name="Kasahara M."/>
            <person name="Naruse K."/>
            <person name="Sasaki S."/>
            <person name="Nakatani Y."/>
            <person name="Qu W."/>
            <person name="Ahsan B."/>
            <person name="Yamada T."/>
            <person name="Nagayasu Y."/>
            <person name="Doi K."/>
            <person name="Kasai Y."/>
            <person name="Jindo T."/>
            <person name="Kobayashi D."/>
            <person name="Shimada A."/>
            <person name="Toyoda A."/>
            <person name="Kuroki Y."/>
            <person name="Fujiyama A."/>
            <person name="Sasaki T."/>
            <person name="Shimizu A."/>
            <person name="Asakawa S."/>
            <person name="Shimizu N."/>
            <person name="Hashimoto S."/>
            <person name="Yang J."/>
            <person name="Lee Y."/>
            <person name="Matsushima K."/>
            <person name="Sugano S."/>
            <person name="Sakaizumi M."/>
            <person name="Narita T."/>
            <person name="Ohishi K."/>
            <person name="Haga S."/>
            <person name="Ohta F."/>
            <person name="Nomoto H."/>
            <person name="Nogata K."/>
            <person name="Morishita T."/>
            <person name="Endo T."/>
            <person name="Shin-I T."/>
            <person name="Takeda H."/>
            <person name="Morishita S."/>
            <person name="Kohara Y."/>
        </authorList>
    </citation>
    <scope>NUCLEOTIDE SEQUENCE [LARGE SCALE GENOMIC DNA]</scope>
    <source>
        <strain evidence="8 9">Hd-rR</strain>
    </source>
</reference>
<dbReference type="CDD" id="cd00041">
    <property type="entry name" value="CUB"/>
    <property type="match status" value="2"/>
</dbReference>
<evidence type="ECO:0000313" key="8">
    <source>
        <dbReference type="Ensembl" id="ENSORLP00000032342.1"/>
    </source>
</evidence>
<proteinExistence type="predicted"/>
<name>A0A3B3HKX1_ORYLA</name>
<accession>A0A3B3HKX1</accession>
<comment type="caution">
    <text evidence="3">Lacks conserved residue(s) required for the propagation of feature annotation.</text>
</comment>
<keyword evidence="2" id="KW-1015">Disulfide bond</keyword>
<gene>
    <name evidence="8" type="primary">cuzd1.2</name>
</gene>
<dbReference type="InterPro" id="IPR000859">
    <property type="entry name" value="CUB_dom"/>
</dbReference>
<feature type="domain" description="CUB" evidence="5">
    <location>
        <begin position="500"/>
        <end position="621"/>
    </location>
</feature>
<feature type="signal peptide" evidence="4">
    <location>
        <begin position="1"/>
        <end position="18"/>
    </location>
</feature>
<keyword evidence="9" id="KW-1185">Reference proteome</keyword>
<feature type="domain" description="CUB" evidence="5">
    <location>
        <begin position="225"/>
        <end position="331"/>
    </location>
</feature>
<feature type="domain" description="SMB" evidence="6">
    <location>
        <begin position="332"/>
        <end position="375"/>
    </location>
</feature>
<dbReference type="PROSITE" id="PS50958">
    <property type="entry name" value="SMB_2"/>
    <property type="match status" value="8"/>
</dbReference>
<dbReference type="Ensembl" id="ENSORLT00000044582.1">
    <property type="protein sequence ID" value="ENSORLP00000032342.1"/>
    <property type="gene ID" value="ENSORLG00000005563.2"/>
</dbReference>
<dbReference type="Proteomes" id="UP000001038">
    <property type="component" value="Chromosome 15"/>
</dbReference>
<organism evidence="8 9">
    <name type="scientific">Oryzias latipes</name>
    <name type="common">Japanese rice fish</name>
    <name type="synonym">Japanese killifish</name>
    <dbReference type="NCBI Taxonomy" id="8090"/>
    <lineage>
        <taxon>Eukaryota</taxon>
        <taxon>Metazoa</taxon>
        <taxon>Chordata</taxon>
        <taxon>Craniata</taxon>
        <taxon>Vertebrata</taxon>
        <taxon>Euteleostomi</taxon>
        <taxon>Actinopterygii</taxon>
        <taxon>Neopterygii</taxon>
        <taxon>Teleostei</taxon>
        <taxon>Neoteleostei</taxon>
        <taxon>Acanthomorphata</taxon>
        <taxon>Ovalentaria</taxon>
        <taxon>Atherinomorphae</taxon>
        <taxon>Beloniformes</taxon>
        <taxon>Adrianichthyidae</taxon>
        <taxon>Oryziinae</taxon>
        <taxon>Oryzias</taxon>
    </lineage>
</organism>
<evidence type="ECO:0000256" key="2">
    <source>
        <dbReference type="ARBA" id="ARBA00023157"/>
    </source>
</evidence>
<dbReference type="PROSITE" id="PS01180">
    <property type="entry name" value="CUB"/>
    <property type="match status" value="2"/>
</dbReference>
<keyword evidence="1" id="KW-0677">Repeat</keyword>
<feature type="domain" description="SMB" evidence="6">
    <location>
        <begin position="377"/>
        <end position="420"/>
    </location>
</feature>
<dbReference type="SMART" id="SM00042">
    <property type="entry name" value="CUB"/>
    <property type="match status" value="2"/>
</dbReference>
<feature type="domain" description="SMB" evidence="6">
    <location>
        <begin position="39"/>
        <end position="78"/>
    </location>
</feature>
<dbReference type="InterPro" id="IPR036024">
    <property type="entry name" value="Somatomedin_B-like_dom_sf"/>
</dbReference>
<evidence type="ECO:0000256" key="4">
    <source>
        <dbReference type="SAM" id="SignalP"/>
    </source>
</evidence>
<dbReference type="AlphaFoldDB" id="A0A3B3HKX1"/>
<feature type="domain" description="ZP" evidence="7">
    <location>
        <begin position="630"/>
        <end position="843"/>
    </location>
</feature>
<protein>
    <submittedName>
        <fullName evidence="8">CUB and zona pellucida-like domains 1, tandem duplicate 2</fullName>
    </submittedName>
</protein>
<dbReference type="Pfam" id="PF00431">
    <property type="entry name" value="CUB"/>
    <property type="match status" value="2"/>
</dbReference>
<evidence type="ECO:0000259" key="6">
    <source>
        <dbReference type="PROSITE" id="PS50958"/>
    </source>
</evidence>